<dbReference type="Pfam" id="PF07859">
    <property type="entry name" value="Abhydrolase_3"/>
    <property type="match status" value="1"/>
</dbReference>
<dbReference type="EMBL" id="JAOTPO010000031">
    <property type="protein sequence ID" value="MDE5416285.1"/>
    <property type="molecule type" value="Genomic_DNA"/>
</dbReference>
<dbReference type="InterPro" id="IPR013094">
    <property type="entry name" value="AB_hydrolase_3"/>
</dbReference>
<dbReference type="InterPro" id="IPR050300">
    <property type="entry name" value="GDXG_lipolytic_enzyme"/>
</dbReference>
<keyword evidence="1 3" id="KW-0378">Hydrolase</keyword>
<proteinExistence type="predicted"/>
<evidence type="ECO:0000313" key="4">
    <source>
        <dbReference type="Proteomes" id="UP001148125"/>
    </source>
</evidence>
<evidence type="ECO:0000313" key="3">
    <source>
        <dbReference type="EMBL" id="MDE5416285.1"/>
    </source>
</evidence>
<protein>
    <submittedName>
        <fullName evidence="3">Alpha/beta hydrolase</fullName>
    </submittedName>
</protein>
<name>A0ABT5VLH8_9BACI</name>
<comment type="caution">
    <text evidence="3">The sequence shown here is derived from an EMBL/GenBank/DDBJ whole genome shotgun (WGS) entry which is preliminary data.</text>
</comment>
<organism evidence="3 4">
    <name type="scientific">Alkalihalobacterium chitinilyticum</name>
    <dbReference type="NCBI Taxonomy" id="2980103"/>
    <lineage>
        <taxon>Bacteria</taxon>
        <taxon>Bacillati</taxon>
        <taxon>Bacillota</taxon>
        <taxon>Bacilli</taxon>
        <taxon>Bacillales</taxon>
        <taxon>Bacillaceae</taxon>
        <taxon>Alkalihalobacterium</taxon>
    </lineage>
</organism>
<evidence type="ECO:0000256" key="1">
    <source>
        <dbReference type="ARBA" id="ARBA00022801"/>
    </source>
</evidence>
<dbReference type="GO" id="GO:0016787">
    <property type="term" value="F:hydrolase activity"/>
    <property type="evidence" value="ECO:0007669"/>
    <property type="project" value="UniProtKB-KW"/>
</dbReference>
<dbReference type="RefSeq" id="WP_275120876.1">
    <property type="nucleotide sequence ID" value="NZ_JAOTPO010000031.1"/>
</dbReference>
<dbReference type="PANTHER" id="PTHR48081">
    <property type="entry name" value="AB HYDROLASE SUPERFAMILY PROTEIN C4A8.06C"/>
    <property type="match status" value="1"/>
</dbReference>
<dbReference type="Proteomes" id="UP001148125">
    <property type="component" value="Unassembled WGS sequence"/>
</dbReference>
<evidence type="ECO:0000259" key="2">
    <source>
        <dbReference type="Pfam" id="PF07859"/>
    </source>
</evidence>
<dbReference type="SUPFAM" id="SSF53474">
    <property type="entry name" value="alpha/beta-Hydrolases"/>
    <property type="match status" value="1"/>
</dbReference>
<gene>
    <name evidence="3" type="ORF">N7Z68_23575</name>
</gene>
<keyword evidence="4" id="KW-1185">Reference proteome</keyword>
<feature type="domain" description="Alpha/beta hydrolase fold-3" evidence="2">
    <location>
        <begin position="79"/>
        <end position="283"/>
    </location>
</feature>
<dbReference type="Gene3D" id="3.40.50.1820">
    <property type="entry name" value="alpha/beta hydrolase"/>
    <property type="match status" value="1"/>
</dbReference>
<sequence length="309" mass="33813">MTLDSQAKFFLDQLATAKTPPVNELSVEENRANAQKFKFLGGIPEQVAKLENTSVPVDGGEINIRIYTPEGDGPFPVFIYFHGGGWVIGDIEVVDPPLRAVTNRAEAIVVSVDYRLAPEHRFPTATEDCYTATKWVAENITRYNGDPSRIAVGGDSAGGNLAAVVTLMAKERGGPTISFQVLIYPATNFANNTLSHRENGEGYFLTKGAMDWFAQQYIRENEKELPYASPLLAEDLTGLPPALVITAQYDPLRDEGEAYANRLKESGIPVEVTRYDGMIHGFFWMAGIIDQGKHAIDQIGSALKKALSS</sequence>
<accession>A0ABT5VLH8</accession>
<reference evidence="3" key="1">
    <citation type="submission" date="2024-05" db="EMBL/GenBank/DDBJ databases">
        <title>Alkalihalobacillus sp. strain MEB203 novel alkaliphilic bacterium from Lonar Lake, India.</title>
        <authorList>
            <person name="Joshi A."/>
            <person name="Thite S."/>
            <person name="Mengade P."/>
        </authorList>
    </citation>
    <scope>NUCLEOTIDE SEQUENCE</scope>
    <source>
        <strain evidence="3">MEB 203</strain>
    </source>
</reference>
<dbReference type="PANTHER" id="PTHR48081:SF8">
    <property type="entry name" value="ALPHA_BETA HYDROLASE FOLD-3 DOMAIN-CONTAINING PROTEIN-RELATED"/>
    <property type="match status" value="1"/>
</dbReference>
<dbReference type="InterPro" id="IPR029058">
    <property type="entry name" value="AB_hydrolase_fold"/>
</dbReference>